<dbReference type="Gene3D" id="1.10.510.10">
    <property type="entry name" value="Transferase(Phosphotransferase) domain 1"/>
    <property type="match status" value="1"/>
</dbReference>
<feature type="compositionally biased region" description="Low complexity" evidence="10">
    <location>
        <begin position="327"/>
        <end position="345"/>
    </location>
</feature>
<keyword evidence="3" id="KW-0808">Transferase</keyword>
<dbReference type="EMBL" id="BNJK01000001">
    <property type="protein sequence ID" value="GHO94828.1"/>
    <property type="molecule type" value="Genomic_DNA"/>
</dbReference>
<keyword evidence="4 9" id="KW-0547">Nucleotide-binding</keyword>
<proteinExistence type="predicted"/>
<evidence type="ECO:0000313" key="13">
    <source>
        <dbReference type="Proteomes" id="UP000597444"/>
    </source>
</evidence>
<feature type="region of interest" description="Disordered" evidence="10">
    <location>
        <begin position="318"/>
        <end position="352"/>
    </location>
</feature>
<evidence type="ECO:0000256" key="1">
    <source>
        <dbReference type="ARBA" id="ARBA00012513"/>
    </source>
</evidence>
<dbReference type="RefSeq" id="WP_220205540.1">
    <property type="nucleotide sequence ID" value="NZ_BNJK01000001.1"/>
</dbReference>
<comment type="caution">
    <text evidence="12">The sequence shown here is derived from an EMBL/GenBank/DDBJ whole genome shotgun (WGS) entry which is preliminary data.</text>
</comment>
<keyword evidence="13" id="KW-1185">Reference proteome</keyword>
<comment type="catalytic activity">
    <reaction evidence="7">
        <text>L-threonyl-[protein] + ATP = O-phospho-L-threonyl-[protein] + ADP + H(+)</text>
        <dbReference type="Rhea" id="RHEA:46608"/>
        <dbReference type="Rhea" id="RHEA-COMP:11060"/>
        <dbReference type="Rhea" id="RHEA-COMP:11605"/>
        <dbReference type="ChEBI" id="CHEBI:15378"/>
        <dbReference type="ChEBI" id="CHEBI:30013"/>
        <dbReference type="ChEBI" id="CHEBI:30616"/>
        <dbReference type="ChEBI" id="CHEBI:61977"/>
        <dbReference type="ChEBI" id="CHEBI:456216"/>
        <dbReference type="EC" id="2.7.11.1"/>
    </reaction>
</comment>
<organism evidence="12 13">
    <name type="scientific">Reticulibacter mediterranei</name>
    <dbReference type="NCBI Taxonomy" id="2778369"/>
    <lineage>
        <taxon>Bacteria</taxon>
        <taxon>Bacillati</taxon>
        <taxon>Chloroflexota</taxon>
        <taxon>Ktedonobacteria</taxon>
        <taxon>Ktedonobacterales</taxon>
        <taxon>Reticulibacteraceae</taxon>
        <taxon>Reticulibacter</taxon>
    </lineage>
</organism>
<name>A0A8J3ILY9_9CHLR</name>
<protein>
    <recommendedName>
        <fullName evidence="1">non-specific serine/threonine protein kinase</fullName>
        <ecNumber evidence="1">2.7.11.1</ecNumber>
    </recommendedName>
</protein>
<dbReference type="InterPro" id="IPR011009">
    <property type="entry name" value="Kinase-like_dom_sf"/>
</dbReference>
<reference evidence="12" key="1">
    <citation type="submission" date="2020-10" db="EMBL/GenBank/DDBJ databases">
        <title>Taxonomic study of unclassified bacteria belonging to the class Ktedonobacteria.</title>
        <authorList>
            <person name="Yabe S."/>
            <person name="Wang C.M."/>
            <person name="Zheng Y."/>
            <person name="Sakai Y."/>
            <person name="Cavaletti L."/>
            <person name="Monciardini P."/>
            <person name="Donadio S."/>
        </authorList>
    </citation>
    <scope>NUCLEOTIDE SEQUENCE</scope>
    <source>
        <strain evidence="12">ID150040</strain>
    </source>
</reference>
<dbReference type="SMART" id="SM00220">
    <property type="entry name" value="S_TKc"/>
    <property type="match status" value="1"/>
</dbReference>
<gene>
    <name evidence="12" type="ORF">KSF_048760</name>
</gene>
<dbReference type="PROSITE" id="PS00107">
    <property type="entry name" value="PROTEIN_KINASE_ATP"/>
    <property type="match status" value="1"/>
</dbReference>
<dbReference type="CDD" id="cd14014">
    <property type="entry name" value="STKc_PknB_like"/>
    <property type="match status" value="1"/>
</dbReference>
<feature type="domain" description="Protein kinase" evidence="11">
    <location>
        <begin position="60"/>
        <end position="325"/>
    </location>
</feature>
<dbReference type="GO" id="GO:0005524">
    <property type="term" value="F:ATP binding"/>
    <property type="evidence" value="ECO:0007669"/>
    <property type="project" value="UniProtKB-UniRule"/>
</dbReference>
<dbReference type="AlphaFoldDB" id="A0A8J3ILY9"/>
<dbReference type="Pfam" id="PF00069">
    <property type="entry name" value="Pkinase"/>
    <property type="match status" value="1"/>
</dbReference>
<evidence type="ECO:0000256" key="8">
    <source>
        <dbReference type="ARBA" id="ARBA00048679"/>
    </source>
</evidence>
<evidence type="ECO:0000256" key="10">
    <source>
        <dbReference type="SAM" id="MobiDB-lite"/>
    </source>
</evidence>
<comment type="catalytic activity">
    <reaction evidence="8">
        <text>L-seryl-[protein] + ATP = O-phospho-L-seryl-[protein] + ADP + H(+)</text>
        <dbReference type="Rhea" id="RHEA:17989"/>
        <dbReference type="Rhea" id="RHEA-COMP:9863"/>
        <dbReference type="Rhea" id="RHEA-COMP:11604"/>
        <dbReference type="ChEBI" id="CHEBI:15378"/>
        <dbReference type="ChEBI" id="CHEBI:29999"/>
        <dbReference type="ChEBI" id="CHEBI:30616"/>
        <dbReference type="ChEBI" id="CHEBI:83421"/>
        <dbReference type="ChEBI" id="CHEBI:456216"/>
        <dbReference type="EC" id="2.7.11.1"/>
    </reaction>
</comment>
<dbReference type="InterPro" id="IPR017441">
    <property type="entry name" value="Protein_kinase_ATP_BS"/>
</dbReference>
<evidence type="ECO:0000256" key="3">
    <source>
        <dbReference type="ARBA" id="ARBA00022679"/>
    </source>
</evidence>
<dbReference type="PANTHER" id="PTHR24363:SF0">
    <property type="entry name" value="SERINE_THREONINE KINASE LIKE DOMAIN CONTAINING 1"/>
    <property type="match status" value="1"/>
</dbReference>
<evidence type="ECO:0000259" key="11">
    <source>
        <dbReference type="PROSITE" id="PS50011"/>
    </source>
</evidence>
<dbReference type="EC" id="2.7.11.1" evidence="1"/>
<evidence type="ECO:0000256" key="9">
    <source>
        <dbReference type="PROSITE-ProRule" id="PRU10141"/>
    </source>
</evidence>
<evidence type="ECO:0000256" key="5">
    <source>
        <dbReference type="ARBA" id="ARBA00022777"/>
    </source>
</evidence>
<evidence type="ECO:0000256" key="6">
    <source>
        <dbReference type="ARBA" id="ARBA00022840"/>
    </source>
</evidence>
<keyword evidence="5" id="KW-0418">Kinase</keyword>
<dbReference type="PANTHER" id="PTHR24363">
    <property type="entry name" value="SERINE/THREONINE PROTEIN KINASE"/>
    <property type="match status" value="1"/>
</dbReference>
<dbReference type="GO" id="GO:0004674">
    <property type="term" value="F:protein serine/threonine kinase activity"/>
    <property type="evidence" value="ECO:0007669"/>
    <property type="project" value="UniProtKB-KW"/>
</dbReference>
<dbReference type="Proteomes" id="UP000597444">
    <property type="component" value="Unassembled WGS sequence"/>
</dbReference>
<evidence type="ECO:0000256" key="4">
    <source>
        <dbReference type="ARBA" id="ARBA00022741"/>
    </source>
</evidence>
<accession>A0A8J3ILY9</accession>
<evidence type="ECO:0000256" key="7">
    <source>
        <dbReference type="ARBA" id="ARBA00047899"/>
    </source>
</evidence>
<dbReference type="Gene3D" id="3.30.200.20">
    <property type="entry name" value="Phosphorylase Kinase, domain 1"/>
    <property type="match status" value="1"/>
</dbReference>
<evidence type="ECO:0000256" key="2">
    <source>
        <dbReference type="ARBA" id="ARBA00022527"/>
    </source>
</evidence>
<keyword evidence="2" id="KW-0723">Serine/threonine-protein kinase</keyword>
<sequence length="365" mass="41010">MSSDVIYCSVCGAASQMKAIFCFHCGQKLIIGTLPTPVVSPRQGGLTGRLEPQHILYHRYRILEMVGQGGMGAVYKARDLKFGRKVAIKEMSQHNLNAQEIDEATERFRQEANMLARLTHPNLPSVYDYFEEGGRWYLAMDFIKGETVEDYTSKVSGRVLPTLEVIDIGIQLTRVLGYLHTRPTPIIFRDLKPLNIMITSEKHIYLIDFGVARLFKRGQAKDTLAFGSVGYAAPEQYGKAQTTPRSDIYSLGVILHQLLTGHDPQDNDPLFHFQPLGFYNPALPKELAELVAFMLELDSRMRPGSMVGVRRELERIRVRLRHPPASPSSTPRSSSSPASSGRPSTFPRQYTAKQSVLPFLPAQFR</sequence>
<dbReference type="SUPFAM" id="SSF56112">
    <property type="entry name" value="Protein kinase-like (PK-like)"/>
    <property type="match status" value="1"/>
</dbReference>
<dbReference type="InterPro" id="IPR000719">
    <property type="entry name" value="Prot_kinase_dom"/>
</dbReference>
<keyword evidence="6 9" id="KW-0067">ATP-binding</keyword>
<dbReference type="PROSITE" id="PS50011">
    <property type="entry name" value="PROTEIN_KINASE_DOM"/>
    <property type="match status" value="1"/>
</dbReference>
<feature type="binding site" evidence="9">
    <location>
        <position position="89"/>
    </location>
    <ligand>
        <name>ATP</name>
        <dbReference type="ChEBI" id="CHEBI:30616"/>
    </ligand>
</feature>
<evidence type="ECO:0000313" key="12">
    <source>
        <dbReference type="EMBL" id="GHO94828.1"/>
    </source>
</evidence>